<keyword evidence="4" id="KW-1133">Transmembrane helix</keyword>
<comment type="subcellular location">
    <subcellularLocation>
        <location evidence="1">Membrane</location>
        <topology evidence="1">Multi-pass membrane protein</topology>
    </subcellularLocation>
</comment>
<dbReference type="InterPro" id="IPR051869">
    <property type="entry name" value="STARD3"/>
</dbReference>
<evidence type="ECO:0000256" key="2">
    <source>
        <dbReference type="ARBA" id="ARBA00022692"/>
    </source>
</evidence>
<dbReference type="GO" id="GO:0005789">
    <property type="term" value="C:endoplasmic reticulum membrane"/>
    <property type="evidence" value="ECO:0007669"/>
    <property type="project" value="TreeGrafter"/>
</dbReference>
<dbReference type="GO" id="GO:0140284">
    <property type="term" value="C:endoplasmic reticulum-endosome membrane contact site"/>
    <property type="evidence" value="ECO:0007669"/>
    <property type="project" value="TreeGrafter"/>
</dbReference>
<feature type="domain" description="MENTAL" evidence="5">
    <location>
        <begin position="96"/>
        <end position="160"/>
    </location>
</feature>
<dbReference type="InterPro" id="IPR019498">
    <property type="entry name" value="MENTAL"/>
</dbReference>
<dbReference type="PANTHER" id="PTHR46121:SF4">
    <property type="entry name" value="STEROIDOGENIC ACUTE REGULATORY PROTEIN-LIKE"/>
    <property type="match status" value="1"/>
</dbReference>
<evidence type="ECO:0000256" key="4">
    <source>
        <dbReference type="SAM" id="Phobius"/>
    </source>
</evidence>
<dbReference type="EMBL" id="UYSL01022942">
    <property type="protein sequence ID" value="VDL81414.1"/>
    <property type="molecule type" value="Genomic_DNA"/>
</dbReference>
<dbReference type="GO" id="GO:0031902">
    <property type="term" value="C:late endosome membrane"/>
    <property type="evidence" value="ECO:0007669"/>
    <property type="project" value="TreeGrafter"/>
</dbReference>
<evidence type="ECO:0000259" key="5">
    <source>
        <dbReference type="Pfam" id="PF10457"/>
    </source>
</evidence>
<evidence type="ECO:0000313" key="8">
    <source>
        <dbReference type="WBParaSite" id="NBR_0001774101-mRNA-1"/>
    </source>
</evidence>
<accession>A0A0N4YKZ2</accession>
<evidence type="ECO:0000256" key="1">
    <source>
        <dbReference type="ARBA" id="ARBA00004141"/>
    </source>
</evidence>
<dbReference type="GO" id="GO:0099044">
    <property type="term" value="P:vesicle tethering to endoplasmic reticulum"/>
    <property type="evidence" value="ECO:0007669"/>
    <property type="project" value="TreeGrafter"/>
</dbReference>
<protein>
    <submittedName>
        <fullName evidence="8">LD23890p (inferred by orthology to a D. melanogaster protein)</fullName>
    </submittedName>
</protein>
<keyword evidence="2 4" id="KW-0812">Transmembrane</keyword>
<dbReference type="PANTHER" id="PTHR46121">
    <property type="entry name" value="STEROIDOGENIC ACUTE REGULATORY PROTEIN-LIKE"/>
    <property type="match status" value="1"/>
</dbReference>
<evidence type="ECO:0000313" key="6">
    <source>
        <dbReference type="EMBL" id="VDL81414.1"/>
    </source>
</evidence>
<dbReference type="Proteomes" id="UP000271162">
    <property type="component" value="Unassembled WGS sequence"/>
</dbReference>
<keyword evidence="7" id="KW-1185">Reference proteome</keyword>
<proteinExistence type="predicted"/>
<sequence length="251" mass="27907">MTSEKVAAAETTEVGPANQTKTAVCVSSLPTADKNSSSSVQWCCPFKSNISVLINTYSTFPRPATEKDVPGLGKRGVVTKMSGRAPLLGVDSPTLSKDRRRFIIISIFDATLTTLLWLLCTVTKGDDWPKVFLQEINIFDAHFMSISLFDIVLCALVRMCKQQSFDDECLQSCSYSEDEAHTGFAQGPLRLRGSQISKELRDAYEKILRDAWEKVESQLRQARLGEWKVLKANEPIVSDVPESCVNVWSAF</sequence>
<feature type="transmembrane region" description="Helical" evidence="4">
    <location>
        <begin position="139"/>
        <end position="157"/>
    </location>
</feature>
<evidence type="ECO:0000313" key="7">
    <source>
        <dbReference type="Proteomes" id="UP000271162"/>
    </source>
</evidence>
<keyword evidence="3 4" id="KW-0472">Membrane</keyword>
<evidence type="ECO:0000256" key="3">
    <source>
        <dbReference type="ARBA" id="ARBA00023136"/>
    </source>
</evidence>
<gene>
    <name evidence="6" type="ORF">NBR_LOCUS17742</name>
</gene>
<reference evidence="6 7" key="2">
    <citation type="submission" date="2018-11" db="EMBL/GenBank/DDBJ databases">
        <authorList>
            <consortium name="Pathogen Informatics"/>
        </authorList>
    </citation>
    <scope>NUCLEOTIDE SEQUENCE [LARGE SCALE GENOMIC DNA]</scope>
</reference>
<dbReference type="GO" id="GO:0005765">
    <property type="term" value="C:lysosomal membrane"/>
    <property type="evidence" value="ECO:0007669"/>
    <property type="project" value="TreeGrafter"/>
</dbReference>
<name>A0A0N4YKZ2_NIPBR</name>
<organism evidence="8">
    <name type="scientific">Nippostrongylus brasiliensis</name>
    <name type="common">Rat hookworm</name>
    <dbReference type="NCBI Taxonomy" id="27835"/>
    <lineage>
        <taxon>Eukaryota</taxon>
        <taxon>Metazoa</taxon>
        <taxon>Ecdysozoa</taxon>
        <taxon>Nematoda</taxon>
        <taxon>Chromadorea</taxon>
        <taxon>Rhabditida</taxon>
        <taxon>Rhabditina</taxon>
        <taxon>Rhabditomorpha</taxon>
        <taxon>Strongyloidea</taxon>
        <taxon>Heligmosomidae</taxon>
        <taxon>Nippostrongylus</taxon>
    </lineage>
</organism>
<dbReference type="AlphaFoldDB" id="A0A0N4YKZ2"/>
<dbReference type="Pfam" id="PF10457">
    <property type="entry name" value="MENTAL"/>
    <property type="match status" value="1"/>
</dbReference>
<reference evidence="8" key="1">
    <citation type="submission" date="2017-02" db="UniProtKB">
        <authorList>
            <consortium name="WormBaseParasite"/>
        </authorList>
    </citation>
    <scope>IDENTIFICATION</scope>
</reference>
<dbReference type="WBParaSite" id="NBR_0001774101-mRNA-1">
    <property type="protein sequence ID" value="NBR_0001774101-mRNA-1"/>
    <property type="gene ID" value="NBR_0001774101"/>
</dbReference>
<feature type="transmembrane region" description="Helical" evidence="4">
    <location>
        <begin position="102"/>
        <end position="119"/>
    </location>
</feature>
<dbReference type="STRING" id="27835.A0A0N4YKZ2"/>